<sequence length="88" mass="9057">MLPVVAKVTGGGHVAHVVVCHTPSPGYTSLVGEVNKRAAAKVIPDGRSAAGGEGGIHPVDYGDCTVVVSHGIFHDQFMRGGKRKELVA</sequence>
<proteinExistence type="predicted"/>
<reference evidence="1" key="1">
    <citation type="submission" date="2019-08" db="EMBL/GenBank/DDBJ databases">
        <authorList>
            <person name="Kucharzyk K."/>
            <person name="Murdoch R.W."/>
            <person name="Higgins S."/>
            <person name="Loffler F."/>
        </authorList>
    </citation>
    <scope>NUCLEOTIDE SEQUENCE</scope>
</reference>
<accession>A0A645EYK6</accession>
<dbReference type="AlphaFoldDB" id="A0A645EYK6"/>
<organism evidence="1">
    <name type="scientific">bioreactor metagenome</name>
    <dbReference type="NCBI Taxonomy" id="1076179"/>
    <lineage>
        <taxon>unclassified sequences</taxon>
        <taxon>metagenomes</taxon>
        <taxon>ecological metagenomes</taxon>
    </lineage>
</organism>
<protein>
    <submittedName>
        <fullName evidence="1">Uncharacterized protein</fullName>
    </submittedName>
</protein>
<gene>
    <name evidence="1" type="ORF">SDC9_153588</name>
</gene>
<name>A0A645EYK6_9ZZZZ</name>
<comment type="caution">
    <text evidence="1">The sequence shown here is derived from an EMBL/GenBank/DDBJ whole genome shotgun (WGS) entry which is preliminary data.</text>
</comment>
<evidence type="ECO:0000313" key="1">
    <source>
        <dbReference type="EMBL" id="MPN06332.1"/>
    </source>
</evidence>
<dbReference type="EMBL" id="VSSQ01052239">
    <property type="protein sequence ID" value="MPN06332.1"/>
    <property type="molecule type" value="Genomic_DNA"/>
</dbReference>